<evidence type="ECO:0000313" key="17">
    <source>
        <dbReference type="EMBL" id="RMS48425.1"/>
    </source>
</evidence>
<dbReference type="EMBL" id="QORE01001352">
    <property type="protein sequence ID" value="RCI71545.1"/>
    <property type="molecule type" value="Genomic_DNA"/>
</dbReference>
<protein>
    <recommendedName>
        <fullName evidence="5 8">Muconolactone Delta-isomerase</fullName>
        <shortName evidence="9">MIase</shortName>
        <ecNumber evidence="5 8">5.3.3.4</ecNumber>
    </recommendedName>
</protein>
<evidence type="ECO:0000313" key="14">
    <source>
        <dbReference type="EMBL" id="MZZ12668.1"/>
    </source>
</evidence>
<evidence type="ECO:0000313" key="16">
    <source>
        <dbReference type="EMBL" id="RCI71545.1"/>
    </source>
</evidence>
<dbReference type="Proteomes" id="UP000194857">
    <property type="component" value="Unassembled WGS sequence"/>
</dbReference>
<dbReference type="EMBL" id="CVVU01000266">
    <property type="protein sequence ID" value="CRQ04159.1"/>
    <property type="molecule type" value="Genomic_DNA"/>
</dbReference>
<reference evidence="18" key="10">
    <citation type="submission" date="2023-10" db="EMBL/GenBank/DDBJ databases">
        <title>Pathogen: clinical or host-associated sample.</title>
        <authorList>
            <person name="Hergert J."/>
            <person name="Casey R."/>
            <person name="Wagner J."/>
            <person name="Young E.L."/>
            <person name="Oakeson K.F."/>
        </authorList>
    </citation>
    <scope>NUCLEOTIDE SEQUENCE</scope>
    <source>
        <strain evidence="18">2021CK-01020</strain>
    </source>
</reference>
<dbReference type="PIRSF" id="PIRSF001486">
    <property type="entry name" value="CatC"/>
    <property type="match status" value="1"/>
</dbReference>
<evidence type="ECO:0000313" key="20">
    <source>
        <dbReference type="Proteomes" id="UP000194857"/>
    </source>
</evidence>
<dbReference type="Pfam" id="PF02426">
    <property type="entry name" value="MIase"/>
    <property type="match status" value="1"/>
</dbReference>
<name>A0A071KTD1_PSEAI</name>
<dbReference type="Proteomes" id="UP000433532">
    <property type="component" value="Unassembled WGS sequence"/>
</dbReference>
<dbReference type="EMBL" id="CP136986">
    <property type="protein sequence ID" value="WOS80869.1"/>
    <property type="molecule type" value="Genomic_DNA"/>
</dbReference>
<evidence type="ECO:0000256" key="7">
    <source>
        <dbReference type="ARBA" id="ARBA00023235"/>
    </source>
</evidence>
<reference evidence="14" key="8">
    <citation type="submission" date="2020-01" db="EMBL/GenBank/DDBJ databases">
        <title>Bacteria Cultured from War Wounds Associated with the Conflict in Eastern Ukraine.</title>
        <authorList>
            <person name="Snesrud E."/>
            <person name="Galac M.R."/>
            <person name="Mc Gann P."/>
            <person name="Valentine K."/>
            <person name="Viacheslav K."/>
        </authorList>
    </citation>
    <scope>NUCLEOTIDE SEQUENCE</scope>
    <source>
        <strain evidence="14">VNMU148</strain>
    </source>
</reference>
<evidence type="ECO:0000313" key="21">
    <source>
        <dbReference type="Proteomes" id="UP000253594"/>
    </source>
</evidence>
<comment type="subunit">
    <text evidence="4">Homodecamer.</text>
</comment>
<dbReference type="Proteomes" id="UP000644192">
    <property type="component" value="Unassembled WGS sequence"/>
</dbReference>
<proteinExistence type="inferred from homology"/>
<dbReference type="EMBL" id="RBSQ01001056">
    <property type="protein sequence ID" value="RMS48425.1"/>
    <property type="molecule type" value="Genomic_DNA"/>
</dbReference>
<reference evidence="15 20" key="4">
    <citation type="submission" date="2017-05" db="EMBL/GenBank/DDBJ databases">
        <authorList>
            <person name="Song R."/>
            <person name="Chenine A.L."/>
            <person name="Ruprecht R.M."/>
        </authorList>
    </citation>
    <scope>NUCLEOTIDE SEQUENCE [LARGE SCALE GENOMIC DNA]</scope>
    <source>
        <strain evidence="15 20">S567_C10_BS</strain>
    </source>
</reference>
<dbReference type="GO" id="GO:0042952">
    <property type="term" value="P:beta-ketoadipate pathway"/>
    <property type="evidence" value="ECO:0007669"/>
    <property type="project" value="UniProtKB-UniRule"/>
</dbReference>
<comment type="catalytic activity">
    <reaction evidence="1 9">
        <text>(S)-muconolactone = (4,5-dihydro-5-oxofuran-2-yl)-acetate</text>
        <dbReference type="Rhea" id="RHEA:12348"/>
        <dbReference type="ChEBI" id="CHEBI:58425"/>
        <dbReference type="ChEBI" id="CHEBI:58736"/>
        <dbReference type="EC" id="5.3.3.4"/>
    </reaction>
</comment>
<dbReference type="KEGG" id="paeb:NCGM1900_4021"/>
<dbReference type="NCBIfam" id="TIGR03221">
    <property type="entry name" value="muco_delta"/>
    <property type="match status" value="1"/>
</dbReference>
<evidence type="ECO:0000313" key="15">
    <source>
        <dbReference type="EMBL" id="OTI61728.1"/>
    </source>
</evidence>
<organism evidence="14 24">
    <name type="scientific">Pseudomonas aeruginosa</name>
    <dbReference type="NCBI Taxonomy" id="287"/>
    <lineage>
        <taxon>Bacteria</taxon>
        <taxon>Pseudomonadati</taxon>
        <taxon>Pseudomonadota</taxon>
        <taxon>Gammaproteobacteria</taxon>
        <taxon>Pseudomonadales</taxon>
        <taxon>Pseudomonadaceae</taxon>
        <taxon>Pseudomonas</taxon>
    </lineage>
</organism>
<evidence type="ECO:0000313" key="22">
    <source>
        <dbReference type="Proteomes" id="UP000270834"/>
    </source>
</evidence>
<dbReference type="AlphaFoldDB" id="A0A071KTD1"/>
<reference evidence="16 21" key="5">
    <citation type="submission" date="2018-07" db="EMBL/GenBank/DDBJ databases">
        <title>Mechanisms of high-level aminoglycoside resistance among Gram-negative pathogens in Brazil.</title>
        <authorList>
            <person name="Ballaben A.S."/>
            <person name="Darini A.L.C."/>
            <person name="Doi Y."/>
        </authorList>
    </citation>
    <scope>NUCLEOTIDE SEQUENCE [LARGE SCALE GENOMIC DNA]</scope>
    <source>
        <strain evidence="16 21">B2-305</strain>
    </source>
</reference>
<dbReference type="GO" id="GO:0016159">
    <property type="term" value="F:muconolactone delta-isomerase activity"/>
    <property type="evidence" value="ECO:0007669"/>
    <property type="project" value="UniProtKB-UniRule"/>
</dbReference>
<comment type="similarity">
    <text evidence="3 9">Belongs to the muconolactone Delta-isomerase family.</text>
</comment>
<sequence>MLFHVKMTVKLPVDMDPQQAERLKAEEKEMAQRLQREGSWRHLWRIAGHYANYSLFDLPSVEALHDTLTRLPLFPYMDIEIDGLCRHPSSIHADDR</sequence>
<comment type="pathway">
    <text evidence="2 9">Aromatic compound metabolism; beta-ketoadipate pathway; 5-oxo-4,5-dihydro-2-furylacetate from catechol: step 3/3.</text>
</comment>
<reference evidence="11" key="3">
    <citation type="submission" date="2015-08" db="EMBL/GenBank/DDBJ databases">
        <title>Pseudomonas aeruginosa strain CCBH4851 chromosome region.</title>
        <authorList>
            <person name="Silveira M.C."/>
            <person name="Carvalho-Assef A.P.D."/>
            <person name="Albano R.M."/>
        </authorList>
    </citation>
    <scope>NUCLEOTIDE SEQUENCE</scope>
    <source>
        <strain evidence="11">CCBH4851</strain>
    </source>
</reference>
<evidence type="ECO:0000256" key="6">
    <source>
        <dbReference type="ARBA" id="ARBA00022797"/>
    </source>
</evidence>
<evidence type="ECO:0000256" key="3">
    <source>
        <dbReference type="ARBA" id="ARBA00010882"/>
    </source>
</evidence>
<reference evidence="13 23" key="7">
    <citation type="submission" date="2019-11" db="EMBL/GenBank/DDBJ databases">
        <title>Genomes of ocular Pseudomonas aeruginosa isolates.</title>
        <authorList>
            <person name="Khan M."/>
            <person name="Rice S.A."/>
            <person name="Willcox M.D.P."/>
            <person name="Stapleton F."/>
        </authorList>
    </citation>
    <scope>NUCLEOTIDE SEQUENCE [LARGE SCALE GENOMIC DNA]</scope>
    <source>
        <strain evidence="13 23">PA221</strain>
    </source>
</reference>
<keyword evidence="7 9" id="KW-0413">Isomerase</keyword>
<reference evidence="18" key="9">
    <citation type="submission" date="2023-06" db="EMBL/GenBank/DDBJ databases">
        <authorList>
            <consortium name="Clinical and Environmental Microbiology Branch: Whole genome sequencing antimicrobial resistance pathogens in the healthcare setting"/>
        </authorList>
    </citation>
    <scope>NUCLEOTIDE SEQUENCE</scope>
    <source>
        <strain evidence="18">2021CK-01020</strain>
    </source>
</reference>
<dbReference type="Proteomes" id="UP000045039">
    <property type="component" value="Unassembled WGS sequence"/>
</dbReference>
<dbReference type="EMBL" id="WOAD01000017">
    <property type="protein sequence ID" value="MUI37262.1"/>
    <property type="molecule type" value="Genomic_DNA"/>
</dbReference>
<feature type="domain" description="Muconolactone isomerase" evidence="10">
    <location>
        <begin position="1"/>
        <end position="89"/>
    </location>
</feature>
<dbReference type="RefSeq" id="WP_003089864.1">
    <property type="nucleotide sequence ID" value="NZ_AP014622.1"/>
</dbReference>
<dbReference type="EC" id="5.3.3.4" evidence="5 8"/>
<evidence type="ECO:0000256" key="4">
    <source>
        <dbReference type="ARBA" id="ARBA00011365"/>
    </source>
</evidence>
<keyword evidence="6 9" id="KW-0058">Aromatic hydrocarbons catabolism</keyword>
<evidence type="ECO:0000256" key="5">
    <source>
        <dbReference type="ARBA" id="ARBA00012070"/>
    </source>
</evidence>
<dbReference type="UniPathway" id="UPA00157">
    <property type="reaction ID" value="UER00260"/>
</dbReference>
<reference evidence="12" key="1">
    <citation type="submission" date="2015-06" db="EMBL/GenBank/DDBJ databases">
        <authorList>
            <person name="Radhakrishnan R."/>
            <person name="Underwood A."/>
            <person name="Al-Shahib A."/>
        </authorList>
    </citation>
    <scope>NUCLEOTIDE SEQUENCE</scope>
    <source>
        <strain evidence="12">P19_London_7_VIM_2_05_10</strain>
    </source>
</reference>
<evidence type="ECO:0000256" key="9">
    <source>
        <dbReference type="PIRNR" id="PIRNR001486"/>
    </source>
</evidence>
<dbReference type="EMBL" id="WXZT01000006">
    <property type="protein sequence ID" value="MZZ12668.1"/>
    <property type="molecule type" value="Genomic_DNA"/>
</dbReference>
<dbReference type="Proteomes" id="UP001297540">
    <property type="component" value="Chromosome"/>
</dbReference>
<dbReference type="EMBL" id="NFFZ01000006">
    <property type="protein sequence ID" value="OTI61728.1"/>
    <property type="molecule type" value="Genomic_DNA"/>
</dbReference>
<dbReference type="InterPro" id="IPR011008">
    <property type="entry name" value="Dimeric_a/b-barrel"/>
</dbReference>
<evidence type="ECO:0000256" key="2">
    <source>
        <dbReference type="ARBA" id="ARBA00005193"/>
    </source>
</evidence>
<evidence type="ECO:0000313" key="23">
    <source>
        <dbReference type="Proteomes" id="UP000433532"/>
    </source>
</evidence>
<dbReference type="Gene3D" id="3.30.70.1060">
    <property type="entry name" value="Dimeric alpha+beta barrel"/>
    <property type="match status" value="1"/>
</dbReference>
<dbReference type="SUPFAM" id="SSF54909">
    <property type="entry name" value="Dimeric alpha+beta barrel"/>
    <property type="match status" value="1"/>
</dbReference>
<dbReference type="PATRIC" id="fig|287.1477.peg.2404"/>
<accession>A0A1S1CD32</accession>
<evidence type="ECO:0000256" key="8">
    <source>
        <dbReference type="NCBIfam" id="TIGR03221"/>
    </source>
</evidence>
<evidence type="ECO:0000256" key="1">
    <source>
        <dbReference type="ARBA" id="ARBA00001739"/>
    </source>
</evidence>
<dbReference type="Proteomes" id="UP000253594">
    <property type="component" value="Unassembled WGS sequence"/>
</dbReference>
<gene>
    <name evidence="14" type="primary">catC</name>
    <name evidence="17" type="ORF">ALP65_02461</name>
    <name evidence="15" type="ORF">CAZ10_13570</name>
    <name evidence="11" type="ORF">CCBH4851_00102</name>
    <name evidence="16" type="ORF">DT376_28545</name>
    <name evidence="13" type="ORF">GNQ48_19840</name>
    <name evidence="14" type="ORF">GUL26_10455</name>
    <name evidence="18" type="ORF">L4V69_17455</name>
    <name evidence="12" type="ORF">PAERUG_P19_London_7_VIM_2_05_10_06483</name>
</gene>
<dbReference type="InterPro" id="IPR026029">
    <property type="entry name" value="MLI_dom"/>
</dbReference>
<evidence type="ECO:0000313" key="13">
    <source>
        <dbReference type="EMBL" id="MUI37262.1"/>
    </source>
</evidence>
<evidence type="ECO:0000313" key="24">
    <source>
        <dbReference type="Proteomes" id="UP000644192"/>
    </source>
</evidence>
<reference evidence="19" key="2">
    <citation type="submission" date="2015-06" db="EMBL/GenBank/DDBJ databases">
        <authorList>
            <person name="Radhakrishnan Rajesh"/>
            <person name="Underwood Anthony"/>
            <person name="Al-Shahib Ali"/>
        </authorList>
    </citation>
    <scope>NUCLEOTIDE SEQUENCE [LARGE SCALE GENOMIC DNA]</scope>
    <source>
        <strain evidence="19">P19_London_7_VIM_2_05_10</strain>
    </source>
</reference>
<evidence type="ECO:0000313" key="11">
    <source>
        <dbReference type="EMBL" id="ALI58807.1"/>
    </source>
</evidence>
<dbReference type="InterPro" id="IPR003464">
    <property type="entry name" value="Muconolactone_d_Isoase"/>
</dbReference>
<evidence type="ECO:0000313" key="19">
    <source>
        <dbReference type="Proteomes" id="UP000045039"/>
    </source>
</evidence>
<dbReference type="eggNOG" id="COG4829">
    <property type="taxonomic scope" value="Bacteria"/>
</dbReference>
<dbReference type="Proteomes" id="UP000270834">
    <property type="component" value="Unassembled WGS sequence"/>
</dbReference>
<evidence type="ECO:0000259" key="10">
    <source>
        <dbReference type="Pfam" id="PF02426"/>
    </source>
</evidence>
<accession>A0A071KTD1</accession>
<dbReference type="SMR" id="A0A071KTD1"/>
<reference evidence="17 22" key="6">
    <citation type="submission" date="2018-08" db="EMBL/GenBank/DDBJ databases">
        <title>Recombination of ecologically and evolutionarily significant loci maintains genetic cohesion in the Pseudomonas syringae species complex.</title>
        <authorList>
            <person name="Dillon M."/>
            <person name="Thakur S."/>
            <person name="Almeida R.N.D."/>
            <person name="Weir B.S."/>
            <person name="Guttman D.S."/>
        </authorList>
    </citation>
    <scope>NUCLEOTIDE SEQUENCE [LARGE SCALE GENOMIC DNA]</scope>
    <source>
        <strain evidence="17 22">ICMP 7846</strain>
    </source>
</reference>
<dbReference type="OMA" id="PLYPYME"/>
<evidence type="ECO:0000313" key="12">
    <source>
        <dbReference type="EMBL" id="CRQ04159.1"/>
    </source>
</evidence>
<evidence type="ECO:0000313" key="18">
    <source>
        <dbReference type="EMBL" id="WOS80869.1"/>
    </source>
</evidence>
<dbReference type="EMBL" id="KT454971">
    <property type="protein sequence ID" value="ALI58807.1"/>
    <property type="molecule type" value="Genomic_DNA"/>
</dbReference>